<dbReference type="NCBIfam" id="NF010925">
    <property type="entry name" value="PRK14345.1"/>
    <property type="match status" value="1"/>
</dbReference>
<evidence type="ECO:0000259" key="5">
    <source>
        <dbReference type="PROSITE" id="PS51733"/>
    </source>
</evidence>
<dbReference type="InterPro" id="IPR004143">
    <property type="entry name" value="BPL_LPL_catalytic"/>
</dbReference>
<evidence type="ECO:0000256" key="2">
    <source>
        <dbReference type="ARBA" id="ARBA00012334"/>
    </source>
</evidence>
<dbReference type="UniPathway" id="UPA00538">
    <property type="reaction ID" value="UER00592"/>
</dbReference>
<evidence type="ECO:0000256" key="4">
    <source>
        <dbReference type="ARBA" id="ARBA00023315"/>
    </source>
</evidence>
<dbReference type="InterPro" id="IPR000544">
    <property type="entry name" value="Octanoyltransferase"/>
</dbReference>
<gene>
    <name evidence="6" type="ORF">S06H3_31088</name>
</gene>
<accession>X1NL13</accession>
<evidence type="ECO:0000256" key="1">
    <source>
        <dbReference type="ARBA" id="ARBA00004821"/>
    </source>
</evidence>
<comment type="caution">
    <text evidence="6">The sequence shown here is derived from an EMBL/GenBank/DDBJ whole genome shotgun (WGS) entry which is preliminary data.</text>
</comment>
<dbReference type="PIRSF" id="PIRSF016262">
    <property type="entry name" value="LPLase"/>
    <property type="match status" value="1"/>
</dbReference>
<organism evidence="6">
    <name type="scientific">marine sediment metagenome</name>
    <dbReference type="NCBI Taxonomy" id="412755"/>
    <lineage>
        <taxon>unclassified sequences</taxon>
        <taxon>metagenomes</taxon>
        <taxon>ecological metagenomes</taxon>
    </lineage>
</organism>
<dbReference type="PANTHER" id="PTHR10993">
    <property type="entry name" value="OCTANOYLTRANSFERASE"/>
    <property type="match status" value="1"/>
</dbReference>
<evidence type="ECO:0000313" key="6">
    <source>
        <dbReference type="EMBL" id="GAI19379.1"/>
    </source>
</evidence>
<dbReference type="InterPro" id="IPR045864">
    <property type="entry name" value="aa-tRNA-synth_II/BPL/LPL"/>
</dbReference>
<dbReference type="AlphaFoldDB" id="X1NL13"/>
<dbReference type="PANTHER" id="PTHR10993:SF7">
    <property type="entry name" value="LIPOYLTRANSFERASE 2, MITOCHONDRIAL-RELATED"/>
    <property type="match status" value="1"/>
</dbReference>
<dbReference type="GO" id="GO:0009249">
    <property type="term" value="P:protein lipoylation"/>
    <property type="evidence" value="ECO:0007669"/>
    <property type="project" value="InterPro"/>
</dbReference>
<comment type="pathway">
    <text evidence="1">Protein modification; protein lipoylation via endogenous pathway; protein N(6)-(lipoyl)lysine from octanoyl-[acyl-carrier-protein]: step 1/2.</text>
</comment>
<sequence>MPEKVCLAYYLGTVAYPVAFKLQQRLVEARAKGINPDVLLLLQHPPVFTIGRFRGEEDIIVPPERLAQEGIDVFHIGRGGGSSYHGPGQLIGYPILSLEENGLGVRQYVWKLESVIINLLHSLGIRGHRISKYPGVWVNVKKVCSIGVRVNHGITMHGFALNVDTDLRYFEYMNPCGMKKAGI</sequence>
<proteinExistence type="predicted"/>
<dbReference type="NCBIfam" id="TIGR00214">
    <property type="entry name" value="lipB"/>
    <property type="match status" value="1"/>
</dbReference>
<dbReference type="Gene3D" id="3.30.930.10">
    <property type="entry name" value="Bira Bifunctional Protein, Domain 2"/>
    <property type="match status" value="1"/>
</dbReference>
<feature type="domain" description="BPL/LPL catalytic" evidence="5">
    <location>
        <begin position="33"/>
        <end position="183"/>
    </location>
</feature>
<feature type="non-terminal residue" evidence="6">
    <location>
        <position position="183"/>
    </location>
</feature>
<dbReference type="EMBL" id="BARV01018371">
    <property type="protein sequence ID" value="GAI19379.1"/>
    <property type="molecule type" value="Genomic_DNA"/>
</dbReference>
<dbReference type="SUPFAM" id="SSF55681">
    <property type="entry name" value="Class II aaRS and biotin synthetases"/>
    <property type="match status" value="1"/>
</dbReference>
<keyword evidence="4" id="KW-0012">Acyltransferase</keyword>
<protein>
    <recommendedName>
        <fullName evidence="2">lipoyl(octanoyl) transferase</fullName>
        <ecNumber evidence="2">2.3.1.181</ecNumber>
    </recommendedName>
</protein>
<dbReference type="Pfam" id="PF21948">
    <property type="entry name" value="LplA-B_cat"/>
    <property type="match status" value="1"/>
</dbReference>
<reference evidence="6" key="1">
    <citation type="journal article" date="2014" name="Front. Microbiol.">
        <title>High frequency of phylogenetically diverse reductive dehalogenase-homologous genes in deep subseafloor sedimentary metagenomes.</title>
        <authorList>
            <person name="Kawai M."/>
            <person name="Futagami T."/>
            <person name="Toyoda A."/>
            <person name="Takaki Y."/>
            <person name="Nishi S."/>
            <person name="Hori S."/>
            <person name="Arai W."/>
            <person name="Tsubouchi T."/>
            <person name="Morono Y."/>
            <person name="Uchiyama I."/>
            <person name="Ito T."/>
            <person name="Fujiyama A."/>
            <person name="Inagaki F."/>
            <person name="Takami H."/>
        </authorList>
    </citation>
    <scope>NUCLEOTIDE SEQUENCE</scope>
    <source>
        <strain evidence="6">Expedition CK06-06</strain>
    </source>
</reference>
<dbReference type="PROSITE" id="PS51733">
    <property type="entry name" value="BPL_LPL_CATALYTIC"/>
    <property type="match status" value="1"/>
</dbReference>
<keyword evidence="3" id="KW-0808">Transferase</keyword>
<dbReference type="EC" id="2.3.1.181" evidence="2"/>
<evidence type="ECO:0000256" key="3">
    <source>
        <dbReference type="ARBA" id="ARBA00022679"/>
    </source>
</evidence>
<dbReference type="GO" id="GO:0033819">
    <property type="term" value="F:lipoyl(octanoyl) transferase activity"/>
    <property type="evidence" value="ECO:0007669"/>
    <property type="project" value="UniProtKB-EC"/>
</dbReference>
<dbReference type="CDD" id="cd16444">
    <property type="entry name" value="LipB"/>
    <property type="match status" value="1"/>
</dbReference>
<name>X1NL13_9ZZZZ</name>